<name>A0A0E9TX65_ANGAN</name>
<evidence type="ECO:0000313" key="1">
    <source>
        <dbReference type="EMBL" id="JAH57520.1"/>
    </source>
</evidence>
<dbReference type="AlphaFoldDB" id="A0A0E9TX65"/>
<accession>A0A0E9TX65</accession>
<protein>
    <submittedName>
        <fullName evidence="1">Uncharacterized protein</fullName>
    </submittedName>
</protein>
<reference evidence="1" key="1">
    <citation type="submission" date="2014-11" db="EMBL/GenBank/DDBJ databases">
        <authorList>
            <person name="Amaro Gonzalez C."/>
        </authorList>
    </citation>
    <scope>NUCLEOTIDE SEQUENCE</scope>
</reference>
<sequence length="23" mass="2497">MVCAAYFKKEVAKGTIILIISVV</sequence>
<organism evidence="1">
    <name type="scientific">Anguilla anguilla</name>
    <name type="common">European freshwater eel</name>
    <name type="synonym">Muraena anguilla</name>
    <dbReference type="NCBI Taxonomy" id="7936"/>
    <lineage>
        <taxon>Eukaryota</taxon>
        <taxon>Metazoa</taxon>
        <taxon>Chordata</taxon>
        <taxon>Craniata</taxon>
        <taxon>Vertebrata</taxon>
        <taxon>Euteleostomi</taxon>
        <taxon>Actinopterygii</taxon>
        <taxon>Neopterygii</taxon>
        <taxon>Teleostei</taxon>
        <taxon>Anguilliformes</taxon>
        <taxon>Anguillidae</taxon>
        <taxon>Anguilla</taxon>
    </lineage>
</organism>
<proteinExistence type="predicted"/>
<reference evidence="1" key="2">
    <citation type="journal article" date="2015" name="Fish Shellfish Immunol.">
        <title>Early steps in the European eel (Anguilla anguilla)-Vibrio vulnificus interaction in the gills: Role of the RtxA13 toxin.</title>
        <authorList>
            <person name="Callol A."/>
            <person name="Pajuelo D."/>
            <person name="Ebbesson L."/>
            <person name="Teles M."/>
            <person name="MacKenzie S."/>
            <person name="Amaro C."/>
        </authorList>
    </citation>
    <scope>NUCLEOTIDE SEQUENCE</scope>
</reference>
<dbReference type="EMBL" id="GBXM01051057">
    <property type="protein sequence ID" value="JAH57520.1"/>
    <property type="molecule type" value="Transcribed_RNA"/>
</dbReference>